<keyword evidence="2" id="KW-1185">Reference proteome</keyword>
<dbReference type="Proteomes" id="UP001234989">
    <property type="component" value="Chromosome 3"/>
</dbReference>
<evidence type="ECO:0000313" key="1">
    <source>
        <dbReference type="EMBL" id="WMV18780.1"/>
    </source>
</evidence>
<dbReference type="EMBL" id="CP133614">
    <property type="protein sequence ID" value="WMV18780.1"/>
    <property type="molecule type" value="Genomic_DNA"/>
</dbReference>
<proteinExistence type="predicted"/>
<evidence type="ECO:0000313" key="2">
    <source>
        <dbReference type="Proteomes" id="UP001234989"/>
    </source>
</evidence>
<organism evidence="1 2">
    <name type="scientific">Solanum verrucosum</name>
    <dbReference type="NCBI Taxonomy" id="315347"/>
    <lineage>
        <taxon>Eukaryota</taxon>
        <taxon>Viridiplantae</taxon>
        <taxon>Streptophyta</taxon>
        <taxon>Embryophyta</taxon>
        <taxon>Tracheophyta</taxon>
        <taxon>Spermatophyta</taxon>
        <taxon>Magnoliopsida</taxon>
        <taxon>eudicotyledons</taxon>
        <taxon>Gunneridae</taxon>
        <taxon>Pentapetalae</taxon>
        <taxon>asterids</taxon>
        <taxon>lamiids</taxon>
        <taxon>Solanales</taxon>
        <taxon>Solanaceae</taxon>
        <taxon>Solanoideae</taxon>
        <taxon>Solaneae</taxon>
        <taxon>Solanum</taxon>
    </lineage>
</organism>
<accession>A0AAF0QCH2</accession>
<gene>
    <name evidence="1" type="ORF">MTR67_012165</name>
</gene>
<sequence length="79" mass="9461">MEEVRTQKVKIKHIFREGNQIADYLANLSINHIEKQEFNSFIDLPTTGKRIINMDKIQTPSIRIRYKKIRRHEVPRSDI</sequence>
<name>A0AAF0QCH2_SOLVR</name>
<protein>
    <submittedName>
        <fullName evidence="1">Uncharacterized protein</fullName>
    </submittedName>
</protein>
<dbReference type="AlphaFoldDB" id="A0AAF0QCH2"/>
<reference evidence="1" key="1">
    <citation type="submission" date="2023-08" db="EMBL/GenBank/DDBJ databases">
        <title>A de novo genome assembly of Solanum verrucosum Schlechtendal, a Mexican diploid species geographically isolated from the other diploid A-genome species in potato relatives.</title>
        <authorList>
            <person name="Hosaka K."/>
        </authorList>
    </citation>
    <scope>NUCLEOTIDE SEQUENCE</scope>
    <source>
        <tissue evidence="1">Young leaves</tissue>
    </source>
</reference>